<name>A0A6G9YL81_9NOCA</name>
<evidence type="ECO:0000313" key="3">
    <source>
        <dbReference type="Proteomes" id="UP000503540"/>
    </source>
</evidence>
<accession>A0A6G9YL81</accession>
<proteinExistence type="predicted"/>
<evidence type="ECO:0000313" key="2">
    <source>
        <dbReference type="EMBL" id="QIS13958.1"/>
    </source>
</evidence>
<protein>
    <submittedName>
        <fullName evidence="2">DUF397 domain-containing protein</fullName>
    </submittedName>
</protein>
<dbReference type="InterPro" id="IPR007278">
    <property type="entry name" value="DUF397"/>
</dbReference>
<reference evidence="2 3" key="1">
    <citation type="journal article" date="2019" name="ACS Chem. Biol.">
        <title>Identification and Mobilization of a Cryptic Antibiotic Biosynthesis Gene Locus from a Human-Pathogenic Nocardia Isolate.</title>
        <authorList>
            <person name="Herisse M."/>
            <person name="Ishida K."/>
            <person name="Porter J.L."/>
            <person name="Howden B."/>
            <person name="Hertweck C."/>
            <person name="Stinear T.P."/>
            <person name="Pidot S.J."/>
        </authorList>
    </citation>
    <scope>NUCLEOTIDE SEQUENCE [LARGE SCALE GENOMIC DNA]</scope>
    <source>
        <strain evidence="2 3">AUSMDU00012717</strain>
    </source>
</reference>
<gene>
    <name evidence="2" type="ORF">F5544_30575</name>
</gene>
<dbReference type="AlphaFoldDB" id="A0A6G9YL81"/>
<keyword evidence="3" id="KW-1185">Reference proteome</keyword>
<dbReference type="RefSeq" id="WP_167476422.1">
    <property type="nucleotide sequence ID" value="NZ_CP046172.1"/>
</dbReference>
<dbReference type="Proteomes" id="UP000503540">
    <property type="component" value="Chromosome"/>
</dbReference>
<dbReference type="EMBL" id="CP046172">
    <property type="protein sequence ID" value="QIS13958.1"/>
    <property type="molecule type" value="Genomic_DNA"/>
</dbReference>
<dbReference type="Pfam" id="PF04149">
    <property type="entry name" value="DUF397"/>
    <property type="match status" value="1"/>
</dbReference>
<organism evidence="2 3">
    <name type="scientific">Nocardia arthritidis</name>
    <dbReference type="NCBI Taxonomy" id="228602"/>
    <lineage>
        <taxon>Bacteria</taxon>
        <taxon>Bacillati</taxon>
        <taxon>Actinomycetota</taxon>
        <taxon>Actinomycetes</taxon>
        <taxon>Mycobacteriales</taxon>
        <taxon>Nocardiaceae</taxon>
        <taxon>Nocardia</taxon>
    </lineage>
</organism>
<dbReference type="KEGG" id="nah:F5544_30575"/>
<evidence type="ECO:0000259" key="1">
    <source>
        <dbReference type="Pfam" id="PF04149"/>
    </source>
</evidence>
<feature type="domain" description="DUF397" evidence="1">
    <location>
        <begin position="10"/>
        <end position="64"/>
    </location>
</feature>
<sequence length="124" mass="13738">MPTPKRAGRRTSTYSDHGSGCVAVDFISDASGTATELVEVTHSKIANSPAILFTPTEWNAWQDEVAADKLANSNGRVSVVVREEHWHVSDNDSNVSLTFNETEWTAFRKGVLDLEFAPDNVFRR</sequence>